<gene>
    <name evidence="2" type="ORF">QC764_604890</name>
</gene>
<keyword evidence="3" id="KW-1185">Reference proteome</keyword>
<reference evidence="2 3" key="1">
    <citation type="journal article" date="2023" name="bioRxiv">
        <title>High-quality genome assemblies of four members of thePodospora anserinaspecies complex.</title>
        <authorList>
            <person name="Ament-Velasquez S.L."/>
            <person name="Vogan A.A."/>
            <person name="Wallerman O."/>
            <person name="Hartmann F."/>
            <person name="Gautier V."/>
            <person name="Silar P."/>
            <person name="Giraud T."/>
            <person name="Johannesson H."/>
        </authorList>
    </citation>
    <scope>NUCLEOTIDE SEQUENCE [LARGE SCALE GENOMIC DNA]</scope>
    <source>
        <strain evidence="2 3">CBS 124.78</strain>
    </source>
</reference>
<feature type="compositionally biased region" description="Gly residues" evidence="1">
    <location>
        <begin position="453"/>
        <end position="463"/>
    </location>
</feature>
<accession>A0ABR0HSJ5</accession>
<feature type="compositionally biased region" description="Basic and acidic residues" evidence="1">
    <location>
        <begin position="483"/>
        <end position="495"/>
    </location>
</feature>
<dbReference type="RefSeq" id="XP_062797216.1">
    <property type="nucleotide sequence ID" value="XM_062948998.1"/>
</dbReference>
<feature type="compositionally biased region" description="Acidic residues" evidence="1">
    <location>
        <begin position="350"/>
        <end position="361"/>
    </location>
</feature>
<dbReference type="GeneID" id="87969863"/>
<evidence type="ECO:0000256" key="1">
    <source>
        <dbReference type="SAM" id="MobiDB-lite"/>
    </source>
</evidence>
<organism evidence="2 3">
    <name type="scientific">Podospora pseudoanserina</name>
    <dbReference type="NCBI Taxonomy" id="2609844"/>
    <lineage>
        <taxon>Eukaryota</taxon>
        <taxon>Fungi</taxon>
        <taxon>Dikarya</taxon>
        <taxon>Ascomycota</taxon>
        <taxon>Pezizomycotina</taxon>
        <taxon>Sordariomycetes</taxon>
        <taxon>Sordariomycetidae</taxon>
        <taxon>Sordariales</taxon>
        <taxon>Podosporaceae</taxon>
        <taxon>Podospora</taxon>
    </lineage>
</organism>
<evidence type="ECO:0000313" key="2">
    <source>
        <dbReference type="EMBL" id="KAK4670920.1"/>
    </source>
</evidence>
<comment type="caution">
    <text evidence="2">The sequence shown here is derived from an EMBL/GenBank/DDBJ whole genome shotgun (WGS) entry which is preliminary data.</text>
</comment>
<dbReference type="EMBL" id="JAFFHC010000006">
    <property type="protein sequence ID" value="KAK4670920.1"/>
    <property type="molecule type" value="Genomic_DNA"/>
</dbReference>
<name>A0ABR0HSJ5_9PEZI</name>
<feature type="compositionally biased region" description="Polar residues" evidence="1">
    <location>
        <begin position="417"/>
        <end position="431"/>
    </location>
</feature>
<proteinExistence type="predicted"/>
<dbReference type="Proteomes" id="UP001323617">
    <property type="component" value="Unassembled WGS sequence"/>
</dbReference>
<sequence length="510" mass="56396">MNRKIECRSDGCGNEVLFKPTLEGGFNIHQPNLDHYHYRDHRRSVAGGRHLSPYCKQHTCVHFHREECCTNKKPPHDTVCAVHTRCPIPDCHQARAQFLDPNFDPLSNAVPRYARYEVCADHKCIVPRCAQRRASTGTTFCQTHGCRADGCGNERQDQLECCEKHRCHARGCDLVVEGNHTLCAHHMTCEMNGCGGAKHFEPNKKEYLPYCTNHSTCPVARCKQTRLDRQSAFCDDHTCRERGCNKSARVKPYCDDHRCAEIDCAYPIADKTGRFCPLHTCRAEDCLEFVNSFSIYCQSHGCSKPKCLQQSIVEYLCLDHLKKHYTALGRRSALTPASSQFGTVATSTIAEDDDSSTSDDNDERRPGIRNKPPSLKGAYPSTSTFSTTHSHTRSAPIFAPNSNSGSGGGKETPLTMRPSTTLQIHTQNNTSDPHHPSPSQKGPGFYKVNTAADGGGGSGGGDGESVRAPSPKLVPMPLPVPSDDGKTGSRPKLMEDIEGMVYNPERGCWE</sequence>
<evidence type="ECO:0000313" key="3">
    <source>
        <dbReference type="Proteomes" id="UP001323617"/>
    </source>
</evidence>
<protein>
    <submittedName>
        <fullName evidence="2">Uncharacterized protein</fullName>
    </submittedName>
</protein>
<feature type="region of interest" description="Disordered" evidence="1">
    <location>
        <begin position="345"/>
        <end position="498"/>
    </location>
</feature>